<keyword evidence="2" id="KW-1133">Transmembrane helix</keyword>
<keyword evidence="2" id="KW-0472">Membrane</keyword>
<sequence>MVAFGSLLSVMDVSLAVELAYCAWAAVATVLLAWWYQDYVPGGVSIPWQLATRLLVAGVNTYLHRAICLPRRRRQAEAAARAAAAVARGSASAAGCAKATICCNASCDEPPTADALEEPWTAVVDSTSSALGEATAGGLGSDECSSSSDCGTPQREPVNQAMAADMSIDGSSSARGSSNTIDPSPDAAQRLRMLPYARRVWFVPGLNPASGGSDGASPWLSLGQGDLGRHACLAPVSVRPLYRSCLQRSSAMIKIPWAEPFQVRPNLQLLLREAVTANGLASLAAATVEHGCIKLTLVIEELAEGAKSGAGAGFPSPARVLEALGVGPGPEGHAEPVWSNLLTLTPAQPDLLAGSLASRPHLAPRVLMVPPPSANSAGSPAEGVRVAAALPRLRLALTMPEGLAGGEVEVQVALRSKAGLLASRLVPVSSGGSTAAVLRE</sequence>
<dbReference type="AlphaFoldDB" id="A0A836C4P3"/>
<feature type="compositionally biased region" description="Low complexity" evidence="1">
    <location>
        <begin position="141"/>
        <end position="151"/>
    </location>
</feature>
<accession>A0A836C4P3</accession>
<feature type="region of interest" description="Disordered" evidence="1">
    <location>
        <begin position="132"/>
        <end position="154"/>
    </location>
</feature>
<evidence type="ECO:0000256" key="1">
    <source>
        <dbReference type="SAM" id="MobiDB-lite"/>
    </source>
</evidence>
<keyword evidence="2" id="KW-0812">Transmembrane</keyword>
<evidence type="ECO:0000313" key="3">
    <source>
        <dbReference type="EMBL" id="KAG2498984.1"/>
    </source>
</evidence>
<evidence type="ECO:0000313" key="4">
    <source>
        <dbReference type="Proteomes" id="UP000612055"/>
    </source>
</evidence>
<gene>
    <name evidence="3" type="ORF">HYH03_003170</name>
</gene>
<proteinExistence type="predicted"/>
<protein>
    <submittedName>
        <fullName evidence="3">Uncharacterized protein</fullName>
    </submittedName>
</protein>
<keyword evidence="4" id="KW-1185">Reference proteome</keyword>
<dbReference type="EMBL" id="JAEHOE010000008">
    <property type="protein sequence ID" value="KAG2498984.1"/>
    <property type="molecule type" value="Genomic_DNA"/>
</dbReference>
<name>A0A836C4P3_9CHLO</name>
<dbReference type="Proteomes" id="UP000612055">
    <property type="component" value="Unassembled WGS sequence"/>
</dbReference>
<feature type="transmembrane region" description="Helical" evidence="2">
    <location>
        <begin position="12"/>
        <end position="34"/>
    </location>
</feature>
<comment type="caution">
    <text evidence="3">The sequence shown here is derived from an EMBL/GenBank/DDBJ whole genome shotgun (WGS) entry which is preliminary data.</text>
</comment>
<organism evidence="3 4">
    <name type="scientific">Edaphochlamys debaryana</name>
    <dbReference type="NCBI Taxonomy" id="47281"/>
    <lineage>
        <taxon>Eukaryota</taxon>
        <taxon>Viridiplantae</taxon>
        <taxon>Chlorophyta</taxon>
        <taxon>core chlorophytes</taxon>
        <taxon>Chlorophyceae</taxon>
        <taxon>CS clade</taxon>
        <taxon>Chlamydomonadales</taxon>
        <taxon>Chlamydomonadales incertae sedis</taxon>
        <taxon>Edaphochlamys</taxon>
    </lineage>
</organism>
<evidence type="ECO:0000256" key="2">
    <source>
        <dbReference type="SAM" id="Phobius"/>
    </source>
</evidence>
<reference evidence="3" key="1">
    <citation type="journal article" date="2020" name="bioRxiv">
        <title>Comparative genomics of Chlamydomonas.</title>
        <authorList>
            <person name="Craig R.J."/>
            <person name="Hasan A.R."/>
            <person name="Ness R.W."/>
            <person name="Keightley P.D."/>
        </authorList>
    </citation>
    <scope>NUCLEOTIDE SEQUENCE</scope>
    <source>
        <strain evidence="3">CCAP 11/70</strain>
    </source>
</reference>
<dbReference type="OrthoDB" id="549421at2759"/>